<dbReference type="STRING" id="1548.CSCA_1697"/>
<dbReference type="InterPro" id="IPR011008">
    <property type="entry name" value="Dimeric_a/b-barrel"/>
</dbReference>
<dbReference type="Proteomes" id="UP000033115">
    <property type="component" value="Chromosome"/>
</dbReference>
<dbReference type="SUPFAM" id="SSF54909">
    <property type="entry name" value="Dimeric alpha+beta barrel"/>
    <property type="match status" value="1"/>
</dbReference>
<keyword evidence="4" id="KW-1185">Reference proteome</keyword>
<dbReference type="HOGENOM" id="CLU_110355_6_1_9"/>
<evidence type="ECO:0000256" key="1">
    <source>
        <dbReference type="ARBA" id="ARBA00007689"/>
    </source>
</evidence>
<name>A0A0E3M616_CLOSL</name>
<dbReference type="PANTHER" id="PTHR37828:SF1">
    <property type="entry name" value="YCII-RELATED DOMAIN-CONTAINING PROTEIN"/>
    <property type="match status" value="1"/>
</dbReference>
<sequence>MYILLLKYIKPIEEIEKALNSHINYLEKYYSLKKFICSGRQNPRTGGVILCNAKNLNEVNEIIKEDPFYSQKIANYEIIEFLPTKYDEKFKCFINE</sequence>
<dbReference type="KEGG" id="csq:CSCA_1697"/>
<reference evidence="3 4" key="1">
    <citation type="journal article" date="2015" name="J. Biotechnol.">
        <title>Complete genome sequence of a malodorant-producing acetogen, Clostridium scatologenes ATCC 25775(T).</title>
        <authorList>
            <person name="Zhu Z."/>
            <person name="Guo T."/>
            <person name="Zheng H."/>
            <person name="Song T."/>
            <person name="Ouyang P."/>
            <person name="Xie J."/>
        </authorList>
    </citation>
    <scope>NUCLEOTIDE SEQUENCE [LARGE SCALE GENOMIC DNA]</scope>
    <source>
        <strain evidence="3 4">ATCC 25775</strain>
    </source>
</reference>
<dbReference type="RefSeq" id="WP_029161983.1">
    <property type="nucleotide sequence ID" value="NZ_CP009933.1"/>
</dbReference>
<accession>A0A0E3M616</accession>
<dbReference type="EMBL" id="CP009933">
    <property type="protein sequence ID" value="AKA68822.1"/>
    <property type="molecule type" value="Genomic_DNA"/>
</dbReference>
<evidence type="ECO:0000313" key="4">
    <source>
        <dbReference type="Proteomes" id="UP000033115"/>
    </source>
</evidence>
<evidence type="ECO:0000259" key="2">
    <source>
        <dbReference type="Pfam" id="PF03795"/>
    </source>
</evidence>
<comment type="similarity">
    <text evidence="1">Belongs to the YciI family.</text>
</comment>
<organism evidence="3 4">
    <name type="scientific">Clostridium scatologenes</name>
    <dbReference type="NCBI Taxonomy" id="1548"/>
    <lineage>
        <taxon>Bacteria</taxon>
        <taxon>Bacillati</taxon>
        <taxon>Bacillota</taxon>
        <taxon>Clostridia</taxon>
        <taxon>Eubacteriales</taxon>
        <taxon>Clostridiaceae</taxon>
        <taxon>Clostridium</taxon>
    </lineage>
</organism>
<protein>
    <submittedName>
        <fullName evidence="3">YCII-related protein</fullName>
    </submittedName>
</protein>
<dbReference type="Gene3D" id="3.30.70.1060">
    <property type="entry name" value="Dimeric alpha+beta barrel"/>
    <property type="match status" value="1"/>
</dbReference>
<dbReference type="PANTHER" id="PTHR37828">
    <property type="entry name" value="GSR2449 PROTEIN"/>
    <property type="match status" value="1"/>
</dbReference>
<dbReference type="AlphaFoldDB" id="A0A0E3M616"/>
<dbReference type="InterPro" id="IPR005545">
    <property type="entry name" value="YCII"/>
</dbReference>
<proteinExistence type="inferred from homology"/>
<dbReference type="Pfam" id="PF03795">
    <property type="entry name" value="YCII"/>
    <property type="match status" value="1"/>
</dbReference>
<gene>
    <name evidence="3" type="ORF">CSCA_1697</name>
</gene>
<feature type="domain" description="YCII-related" evidence="2">
    <location>
        <begin position="1"/>
        <end position="81"/>
    </location>
</feature>
<evidence type="ECO:0000313" key="3">
    <source>
        <dbReference type="EMBL" id="AKA68822.1"/>
    </source>
</evidence>